<reference evidence="2" key="1">
    <citation type="submission" date="2017-02" db="EMBL/GenBank/DDBJ databases">
        <authorList>
            <person name="Varghese N."/>
            <person name="Submissions S."/>
        </authorList>
    </citation>
    <scope>NUCLEOTIDE SEQUENCE [LARGE SCALE GENOMIC DNA]</scope>
    <source>
        <strain evidence="2">DSM 24091</strain>
    </source>
</reference>
<dbReference type="AlphaFoldDB" id="A0A1T5CZP8"/>
<keyword evidence="2" id="KW-1185">Reference proteome</keyword>
<name>A0A1T5CZP8_9SPHI</name>
<gene>
    <name evidence="1" type="ORF">SAMN05660841_01691</name>
</gene>
<sequence>METKNETLHNNNCGHSTCAQVVSPAIDKDTNPVVKDEPTCSCMACILKTTAIPIYARFDQLLDTAVRMLELLEASIDPPIDLNEQLIDALELKHILKVGDTKFATMKKLFKTYDVDKKPYYLKYEVLEVIRRYEVISKTDNTNS</sequence>
<dbReference type="OrthoDB" id="711069at2"/>
<accession>A0A1T5CZP8</accession>
<dbReference type="Proteomes" id="UP000190150">
    <property type="component" value="Unassembled WGS sequence"/>
</dbReference>
<organism evidence="1 2">
    <name type="scientific">Sphingobacterium nematocida</name>
    <dbReference type="NCBI Taxonomy" id="1513896"/>
    <lineage>
        <taxon>Bacteria</taxon>
        <taxon>Pseudomonadati</taxon>
        <taxon>Bacteroidota</taxon>
        <taxon>Sphingobacteriia</taxon>
        <taxon>Sphingobacteriales</taxon>
        <taxon>Sphingobacteriaceae</taxon>
        <taxon>Sphingobacterium</taxon>
    </lineage>
</organism>
<dbReference type="RefSeq" id="WP_079642644.1">
    <property type="nucleotide sequence ID" value="NZ_FUZF01000005.1"/>
</dbReference>
<dbReference type="EMBL" id="FUZF01000005">
    <property type="protein sequence ID" value="SKB64988.1"/>
    <property type="molecule type" value="Genomic_DNA"/>
</dbReference>
<protein>
    <submittedName>
        <fullName evidence="1">Uncharacterized protein</fullName>
    </submittedName>
</protein>
<proteinExistence type="predicted"/>
<evidence type="ECO:0000313" key="2">
    <source>
        <dbReference type="Proteomes" id="UP000190150"/>
    </source>
</evidence>
<evidence type="ECO:0000313" key="1">
    <source>
        <dbReference type="EMBL" id="SKB64988.1"/>
    </source>
</evidence>